<reference evidence="4" key="1">
    <citation type="journal article" date="2019" name="Int. J. Syst. Evol. Microbiol.">
        <title>The Global Catalogue of Microorganisms (GCM) 10K type strain sequencing project: providing services to taxonomists for standard genome sequencing and annotation.</title>
        <authorList>
            <consortium name="The Broad Institute Genomics Platform"/>
            <consortium name="The Broad Institute Genome Sequencing Center for Infectious Disease"/>
            <person name="Wu L."/>
            <person name="Ma J."/>
        </authorList>
    </citation>
    <scope>NUCLEOTIDE SEQUENCE [LARGE SCALE GENOMIC DNA]</scope>
    <source>
        <strain evidence="4">KCTC 42107</strain>
    </source>
</reference>
<evidence type="ECO:0000313" key="3">
    <source>
        <dbReference type="EMBL" id="MFD2602599.1"/>
    </source>
</evidence>
<comment type="caution">
    <text evidence="3">The sequence shown here is derived from an EMBL/GenBank/DDBJ whole genome shotgun (WGS) entry which is preliminary data.</text>
</comment>
<protein>
    <recommendedName>
        <fullName evidence="2">CMP/dCMP-type deaminase domain-containing protein</fullName>
    </recommendedName>
</protein>
<dbReference type="Gene3D" id="3.40.140.10">
    <property type="entry name" value="Cytidine Deaminase, domain 2"/>
    <property type="match status" value="1"/>
</dbReference>
<keyword evidence="1" id="KW-0378">Hydrolase</keyword>
<evidence type="ECO:0000256" key="1">
    <source>
        <dbReference type="ARBA" id="ARBA00022801"/>
    </source>
</evidence>
<dbReference type="SUPFAM" id="SSF53927">
    <property type="entry name" value="Cytidine deaminase-like"/>
    <property type="match status" value="1"/>
</dbReference>
<dbReference type="PANTHER" id="PTHR11086:SF18">
    <property type="entry name" value="DEOXYCYTIDYLATE DEAMINASE"/>
    <property type="match status" value="1"/>
</dbReference>
<feature type="domain" description="CMP/dCMP-type deaminase" evidence="2">
    <location>
        <begin position="489"/>
        <end position="594"/>
    </location>
</feature>
<dbReference type="InterPro" id="IPR027417">
    <property type="entry name" value="P-loop_NTPase"/>
</dbReference>
<organism evidence="3 4">
    <name type="scientific">Flavobacterium suzhouense</name>
    <dbReference type="NCBI Taxonomy" id="1529638"/>
    <lineage>
        <taxon>Bacteria</taxon>
        <taxon>Pseudomonadati</taxon>
        <taxon>Bacteroidota</taxon>
        <taxon>Flavobacteriia</taxon>
        <taxon>Flavobacteriales</taxon>
        <taxon>Flavobacteriaceae</taxon>
        <taxon>Flavobacterium</taxon>
    </lineage>
</organism>
<proteinExistence type="predicted"/>
<dbReference type="EMBL" id="JBHUMD010000026">
    <property type="protein sequence ID" value="MFD2602599.1"/>
    <property type="molecule type" value="Genomic_DNA"/>
</dbReference>
<accession>A0ABW5NUP7</accession>
<dbReference type="RefSeq" id="WP_379821024.1">
    <property type="nucleotide sequence ID" value="NZ_JBHUMD010000026.1"/>
</dbReference>
<dbReference type="InterPro" id="IPR002125">
    <property type="entry name" value="CMP_dCMP_dom"/>
</dbReference>
<dbReference type="Gene3D" id="3.40.50.300">
    <property type="entry name" value="P-loop containing nucleotide triphosphate hydrolases"/>
    <property type="match status" value="1"/>
</dbReference>
<name>A0ABW5NUP7_9FLAO</name>
<evidence type="ECO:0000313" key="4">
    <source>
        <dbReference type="Proteomes" id="UP001597480"/>
    </source>
</evidence>
<sequence>MKLKKLYSLRKDFTVIGLTGRVGSGCSEIAKKLAEENFTDTIIDLVNAKKEDAEEIKYRICAEFLSHSGNWTPFKIIHYRDALLLHLFFEATRNNPHNPKDCISSFISIICQNGEKEDFSNRFDKSKDTSLVDKIEEYLLGKTTWFDYFKSLTLNNMNDCISNGDKEFHTFFFGFFENFSYGFYEILNRYDITKRTRLIHDFSNNLRDYGTVCIPSVKEEDDMALEHIYTVAITINRIIKNWRFHNDNIAKIVIDALKNSLELMYFKEKFSAFYMVATNKDEKERFEYILTQVQNKYQGDYTADQIKQHAKEILKLDEAEYDGGEFNEGVFSSPDTENCIQKSDYHIFFSNKYTGFNEKTESEKEINRNYANLNLRRQLVKLIALIHQPGIITPSAIERCMQIAYNAKFNSGCISRQVGALVTDNVFTVKAIGWNDVPQNQMPCRLRNAKDLASEDIKNPSHFSEFEKGNIDESAFYKDGKNYKQKFTEIIEAVDLKNLEGKNCSYCFKSFHNAFEGEKNQVHTRSLHAEENAMLQISKYGGQGLKGGNLFTTASPCELCSKKAFQLGITNIYYIDPYPGISIKHILKNGVQEEKNPALVMFQGGVGRAFHKLYEPFMAYKDELSILTGINPKVSQQQKIEKLTDDESLQLKIAELITQHAAQKTDKGVM</sequence>
<dbReference type="PANTHER" id="PTHR11086">
    <property type="entry name" value="DEOXYCYTIDYLATE DEAMINASE-RELATED"/>
    <property type="match status" value="1"/>
</dbReference>
<dbReference type="InterPro" id="IPR015517">
    <property type="entry name" value="dCMP_deaminase-rel"/>
</dbReference>
<dbReference type="Proteomes" id="UP001597480">
    <property type="component" value="Unassembled WGS sequence"/>
</dbReference>
<keyword evidence="4" id="KW-1185">Reference proteome</keyword>
<dbReference type="PROSITE" id="PS51747">
    <property type="entry name" value="CYT_DCMP_DEAMINASES_2"/>
    <property type="match status" value="1"/>
</dbReference>
<dbReference type="InterPro" id="IPR016193">
    <property type="entry name" value="Cytidine_deaminase-like"/>
</dbReference>
<dbReference type="Pfam" id="PF00383">
    <property type="entry name" value="dCMP_cyt_deam_1"/>
    <property type="match status" value="1"/>
</dbReference>
<gene>
    <name evidence="3" type="ORF">ACFSR3_11070</name>
</gene>
<evidence type="ECO:0000259" key="2">
    <source>
        <dbReference type="PROSITE" id="PS51747"/>
    </source>
</evidence>